<feature type="compositionally biased region" description="Polar residues" evidence="1">
    <location>
        <begin position="85"/>
        <end position="104"/>
    </location>
</feature>
<dbReference type="OrthoDB" id="5335812at2759"/>
<dbReference type="InterPro" id="IPR053267">
    <property type="entry name" value="Verrucosidin_biosynth-assoc"/>
</dbReference>
<dbReference type="STRING" id="77044.A0A1W2TLE8"/>
<protein>
    <submittedName>
        <fullName evidence="2">Putative ilp is an apoptosis inhibitor protein</fullName>
    </submittedName>
</protein>
<accession>A0A1W2TLE8</accession>
<feature type="region of interest" description="Disordered" evidence="1">
    <location>
        <begin position="85"/>
        <end position="106"/>
    </location>
</feature>
<keyword evidence="3" id="KW-1185">Reference proteome</keyword>
<name>A0A1W2TLE8_ROSNE</name>
<evidence type="ECO:0000313" key="2">
    <source>
        <dbReference type="EMBL" id="GAP89111.2"/>
    </source>
</evidence>
<evidence type="ECO:0000256" key="1">
    <source>
        <dbReference type="SAM" id="MobiDB-lite"/>
    </source>
</evidence>
<dbReference type="PANTHER" id="PTHR42087:SF1">
    <property type="entry name" value="ILP IS AN APOPTOSIS INHIBITOR"/>
    <property type="match status" value="1"/>
</dbReference>
<proteinExistence type="predicted"/>
<dbReference type="PANTHER" id="PTHR42087">
    <property type="entry name" value="ILP IS AN APOPTOSIS INHIBITOR"/>
    <property type="match status" value="1"/>
</dbReference>
<gene>
    <name evidence="2" type="ORF">SAMD00023353_0902330</name>
</gene>
<dbReference type="EMBL" id="DF977454">
    <property type="protein sequence ID" value="GAP89111.2"/>
    <property type="molecule type" value="Genomic_DNA"/>
</dbReference>
<evidence type="ECO:0000313" key="3">
    <source>
        <dbReference type="Proteomes" id="UP000054516"/>
    </source>
</evidence>
<dbReference type="AlphaFoldDB" id="A0A1W2TLE8"/>
<dbReference type="OMA" id="FEWYPHY"/>
<organism evidence="2">
    <name type="scientific">Rosellinia necatrix</name>
    <name type="common">White root-rot fungus</name>
    <dbReference type="NCBI Taxonomy" id="77044"/>
    <lineage>
        <taxon>Eukaryota</taxon>
        <taxon>Fungi</taxon>
        <taxon>Dikarya</taxon>
        <taxon>Ascomycota</taxon>
        <taxon>Pezizomycotina</taxon>
        <taxon>Sordariomycetes</taxon>
        <taxon>Xylariomycetidae</taxon>
        <taxon>Xylariales</taxon>
        <taxon>Xylariaceae</taxon>
        <taxon>Rosellinia</taxon>
    </lineage>
</organism>
<dbReference type="Proteomes" id="UP000054516">
    <property type="component" value="Unassembled WGS sequence"/>
</dbReference>
<reference evidence="2" key="1">
    <citation type="submission" date="2016-03" db="EMBL/GenBank/DDBJ databases">
        <title>Draft genome sequence of Rosellinia necatrix.</title>
        <authorList>
            <person name="Kanematsu S."/>
        </authorList>
    </citation>
    <scope>NUCLEOTIDE SEQUENCE [LARGE SCALE GENOMIC DNA]</scope>
    <source>
        <strain evidence="2">W97</strain>
    </source>
</reference>
<sequence length="232" mass="26179">MSFPPGIGRSVSHQSIPAFHIDRNPPTPFCHMQDPQFDVLQWYPHFQSCVRYFLDHAQHENSVQAMAAFINIKLPFQKSQYPIISSRPSGSQPTVPSPSSSAQGKFSIPGQIPPAISLTPYIRRLVATGFDFPGILHGFFGDDWALGISHLHESERRNYLFAAKASSWLDVKSQYDMPDEQTIPFLQPLQRATESEIISAEGNWSEWLAMQDWMIGPRNPEELSPIVKVEDA</sequence>